<sequence length="938" mass="107770">MYGLLRRLFAPRWQHPDPEVRRQALARLDPSQTEQREALQALAHDSESDIRLAALLALDDIQGLFDAYSDHRQQEAWFNAMCQRLGGLEGNTDLHQRQALVEQLDESRLLNAIALQGDNLNLRLTALARLTDDNDLITQACHNGVATVRHRAAERIEDEESLKRLLKEARRDRHVVRLAREKLGQKRTDAEWLAQQQQQREQLLQQLEQQARVPWEPLYGGRLRHLEREWKGLAHPPSAEQEQRFHHAMLGCRRTLHDHETQEQARQQSLARRDEAERTRNQLLDGLEETLEGLHHATEITEQDIDSLRAQRQLFSQRWQALSDLHTPSELARQRYTQAIVQYEQCLDAWHRWQDISVTLEQALTNNDYSAMKRLLKACAWPETLTPPALIQRAQATLATESKEIDDSHQASVSLSTLEAELDSFEHLLERGAFKSASQLHQRLKPQIEGLKTADAKPLKARLKQLGARLAELRDWRGFVAGPKREQLCASIDALANDQHMAEAALDRHHRQLVKEWKSLGDAAANREQSTRFRAASERIHERLGPWRDQLSQEREANLSAREQLCEQLETLLAQPAENADPDVLREIRDKARHQWRHYSPVPRERSEAVGQRFGKIRHQLQTLIDQRAEQIASQKHALIEEVKALRSDEQQPLAQRISQTKQLQQRWRQLGRAPKGAEQSLWKAFRHECDQLFAQRDAHKNEQAARQQQQLDAMQVLIDQMDSWQPTTAREASVLEDFLSQVNGLEPLPRNRRSEGMQRRLSGIVRAKRERLSRLEIADTVEQWHLILPLVNAHLAADQRYLAGEAAETVNATEVISTPLPAAFIAAHHTRNRQRHTTPLPLSAEDKAALADSVSRLRVHLTLLTSGSVRQTDEPLRLAIQVERLNEGIRQERSRPEEIIDVLAALLALGPISAEQWEREVKELDNLLSDLARVPPP</sequence>
<dbReference type="InterPro" id="IPR016024">
    <property type="entry name" value="ARM-type_fold"/>
</dbReference>
<proteinExistence type="predicted"/>
<dbReference type="RefSeq" id="WP_192538738.1">
    <property type="nucleotide sequence ID" value="NZ_RRZB01000029.1"/>
</dbReference>
<reference evidence="2 3" key="1">
    <citation type="submission" date="2020-07" db="EMBL/GenBank/DDBJ databases">
        <title>Halophilic bacteria isolated from french cheeses.</title>
        <authorList>
            <person name="Kothe C.I."/>
            <person name="Farah-Kraiem B."/>
            <person name="Renault P."/>
            <person name="Dridi B."/>
        </authorList>
    </citation>
    <scope>NUCLEOTIDE SEQUENCE [LARGE SCALE GENOMIC DNA]</scope>
    <source>
        <strain evidence="2 3">FME20</strain>
    </source>
</reference>
<keyword evidence="3" id="KW-1185">Reference proteome</keyword>
<dbReference type="EMBL" id="RRZB01000029">
    <property type="protein sequence ID" value="MBE0464220.1"/>
    <property type="molecule type" value="Genomic_DNA"/>
</dbReference>
<dbReference type="Proteomes" id="UP001645038">
    <property type="component" value="Unassembled WGS sequence"/>
</dbReference>
<organism evidence="2 3">
    <name type="scientific">Halomonas colorata</name>
    <dbReference type="NCBI Taxonomy" id="2742615"/>
    <lineage>
        <taxon>Bacteria</taxon>
        <taxon>Pseudomonadati</taxon>
        <taxon>Pseudomonadota</taxon>
        <taxon>Gammaproteobacteria</taxon>
        <taxon>Oceanospirillales</taxon>
        <taxon>Halomonadaceae</taxon>
        <taxon>Halomonas</taxon>
    </lineage>
</organism>
<dbReference type="SUPFAM" id="SSF48371">
    <property type="entry name" value="ARM repeat"/>
    <property type="match status" value="1"/>
</dbReference>
<feature type="region of interest" description="Disordered" evidence="1">
    <location>
        <begin position="258"/>
        <end position="277"/>
    </location>
</feature>
<evidence type="ECO:0000256" key="1">
    <source>
        <dbReference type="SAM" id="MobiDB-lite"/>
    </source>
</evidence>
<evidence type="ECO:0000313" key="3">
    <source>
        <dbReference type="Proteomes" id="UP001645038"/>
    </source>
</evidence>
<accession>A0ABR9FZY5</accession>
<dbReference type="Pfam" id="PF03993">
    <property type="entry name" value="DUF349"/>
    <property type="match status" value="3"/>
</dbReference>
<evidence type="ECO:0000313" key="2">
    <source>
        <dbReference type="EMBL" id="MBE0464220.1"/>
    </source>
</evidence>
<protein>
    <submittedName>
        <fullName evidence="2">DUF349 domain-containing protein</fullName>
    </submittedName>
</protein>
<gene>
    <name evidence="2" type="ORF">EI547_12245</name>
</gene>
<dbReference type="InterPro" id="IPR007139">
    <property type="entry name" value="DUF349"/>
</dbReference>
<comment type="caution">
    <text evidence="2">The sequence shown here is derived from an EMBL/GenBank/DDBJ whole genome shotgun (WGS) entry which is preliminary data.</text>
</comment>
<name>A0ABR9FZY5_9GAMM</name>